<evidence type="ECO:0000313" key="6">
    <source>
        <dbReference type="Proteomes" id="UP000235777"/>
    </source>
</evidence>
<evidence type="ECO:0000256" key="2">
    <source>
        <dbReference type="ARBA" id="ARBA00022827"/>
    </source>
</evidence>
<dbReference type="OrthoDB" id="9766402at2"/>
<dbReference type="SUPFAM" id="SSF51905">
    <property type="entry name" value="FAD/NAD(P)-binding domain"/>
    <property type="match status" value="2"/>
</dbReference>
<dbReference type="RefSeq" id="WP_018443503.1">
    <property type="nucleotide sequence ID" value="NZ_KB890209.1"/>
</dbReference>
<dbReference type="Pfam" id="PF00743">
    <property type="entry name" value="FMO-like"/>
    <property type="match status" value="1"/>
</dbReference>
<keyword evidence="1" id="KW-0285">Flavoprotein</keyword>
<evidence type="ECO:0000256" key="4">
    <source>
        <dbReference type="SAM" id="Phobius"/>
    </source>
</evidence>
<name>A0A2N7WZQ1_9BURK</name>
<reference evidence="5 6" key="1">
    <citation type="submission" date="2018-01" db="EMBL/GenBank/DDBJ databases">
        <title>Whole genome analyses suggest that Burkholderia sensu lato contains two further novel genera in the rhizoxinica-symbiotica group Mycetohabitans gen. nov., and Trinickia gen. nov.: implications for the evolution of diazotrophy and nodulation in the Burkholderiaceae.</title>
        <authorList>
            <person name="Estrada-de los Santos P."/>
            <person name="Palmer M."/>
            <person name="Chavez-Ramirez B."/>
            <person name="Beukes C."/>
            <person name="Steenkamp E.T."/>
            <person name="Hirsch A.M."/>
            <person name="Manyaka P."/>
            <person name="Maluk M."/>
            <person name="Lafos M."/>
            <person name="Crook M."/>
            <person name="Gross E."/>
            <person name="Simon M.F."/>
            <person name="Bueno dos Reis Junior F."/>
            <person name="Poole P.S."/>
            <person name="Venter S.N."/>
            <person name="James E.K."/>
        </authorList>
    </citation>
    <scope>NUCLEOTIDE SEQUENCE [LARGE SCALE GENOMIC DNA]</scope>
    <source>
        <strain evidence="5 6">JPY 581</strain>
    </source>
</reference>
<dbReference type="AlphaFoldDB" id="A0A2N7WZQ1"/>
<sequence>MPREAARTAPPRIAIIGCGFAGIGMAIRLMRMGLGTFTIYEAGADVGGTWRENTYPGAACDIPSHLYSFSFEPNPLWSRTFASQQEILAYLKRCANKYGLMPFIRFNARVAAATFDDDARIWRLELLANGTRETVEADVVIAANGPLSRPALPRIPDIERFAGKLFHSACWDHEYALEGKRIAVVGTGASAVQFVPRIQPRVAHLSVFQRTPPWIMPRRDRAISERAKTLFRTFPFTQRLVRYGLYWQHEVRALGFVVNPKLMKRPMAFSLGYLARRVKDPVLRAKLTPDYQLGCKRVLLSSDYYPALAQPNVDLVTAPIREIVADGIVTEDGKHHAVDAIICGTGFKVNDAGAPFSVTGVDGADLDTLWRREGPQAYLGASIAGFPNFFMITGPNTGLGHNSMVYMIESHIGYVADCLRTLQRRRVRTMEVRHEAQCAFNEQLQHALRRSVWQTGCRSWYLSESGKNTALWPGFTFSFRRLTRRVRAGDYRFL</sequence>
<comment type="caution">
    <text evidence="5">The sequence shown here is derived from an EMBL/GenBank/DDBJ whole genome shotgun (WGS) entry which is preliminary data.</text>
</comment>
<dbReference type="EMBL" id="PNYC01000014">
    <property type="protein sequence ID" value="PMS34959.1"/>
    <property type="molecule type" value="Genomic_DNA"/>
</dbReference>
<dbReference type="InterPro" id="IPR036188">
    <property type="entry name" value="FAD/NAD-bd_sf"/>
</dbReference>
<dbReference type="InterPro" id="IPR020946">
    <property type="entry name" value="Flavin_mOase-like"/>
</dbReference>
<dbReference type="InterPro" id="IPR051209">
    <property type="entry name" value="FAD-bind_Monooxygenase_sf"/>
</dbReference>
<evidence type="ECO:0000256" key="1">
    <source>
        <dbReference type="ARBA" id="ARBA00022630"/>
    </source>
</evidence>
<keyword evidence="4" id="KW-0812">Transmembrane</keyword>
<feature type="transmembrane region" description="Helical" evidence="4">
    <location>
        <begin position="12"/>
        <end position="30"/>
    </location>
</feature>
<keyword evidence="3" id="KW-0560">Oxidoreductase</keyword>
<keyword evidence="6" id="KW-1185">Reference proteome</keyword>
<dbReference type="GO" id="GO:0050661">
    <property type="term" value="F:NADP binding"/>
    <property type="evidence" value="ECO:0007669"/>
    <property type="project" value="InterPro"/>
</dbReference>
<dbReference type="PRINTS" id="PR00370">
    <property type="entry name" value="FMOXYGENASE"/>
</dbReference>
<dbReference type="PANTHER" id="PTHR42877:SF4">
    <property type="entry name" value="FAD_NAD(P)-BINDING DOMAIN-CONTAINING PROTEIN-RELATED"/>
    <property type="match status" value="1"/>
</dbReference>
<dbReference type="STRING" id="863227.GCA_000373005_04889"/>
<protein>
    <submittedName>
        <fullName evidence="5">NAD(P)/FAD-dependent oxidoreductase</fullName>
    </submittedName>
</protein>
<proteinExistence type="predicted"/>
<dbReference type="Proteomes" id="UP000235777">
    <property type="component" value="Unassembled WGS sequence"/>
</dbReference>
<dbReference type="InterPro" id="IPR000960">
    <property type="entry name" value="Flavin_mOase"/>
</dbReference>
<accession>A0A2N7WZQ1</accession>
<dbReference type="GO" id="GO:0004499">
    <property type="term" value="F:N,N-dimethylaniline monooxygenase activity"/>
    <property type="evidence" value="ECO:0007669"/>
    <property type="project" value="InterPro"/>
</dbReference>
<dbReference type="PANTHER" id="PTHR42877">
    <property type="entry name" value="L-ORNITHINE N(5)-MONOOXYGENASE-RELATED"/>
    <property type="match status" value="1"/>
</dbReference>
<keyword evidence="4" id="KW-0472">Membrane</keyword>
<dbReference type="GO" id="GO:0050660">
    <property type="term" value="F:flavin adenine dinucleotide binding"/>
    <property type="evidence" value="ECO:0007669"/>
    <property type="project" value="InterPro"/>
</dbReference>
<evidence type="ECO:0000313" key="5">
    <source>
        <dbReference type="EMBL" id="PMS34959.1"/>
    </source>
</evidence>
<keyword evidence="4" id="KW-1133">Transmembrane helix</keyword>
<keyword evidence="2" id="KW-0274">FAD</keyword>
<gene>
    <name evidence="5" type="ORF">C0Z20_20910</name>
</gene>
<evidence type="ECO:0000256" key="3">
    <source>
        <dbReference type="ARBA" id="ARBA00023002"/>
    </source>
</evidence>
<organism evidence="5 6">
    <name type="scientific">Trinickia symbiotica</name>
    <dbReference type="NCBI Taxonomy" id="863227"/>
    <lineage>
        <taxon>Bacteria</taxon>
        <taxon>Pseudomonadati</taxon>
        <taxon>Pseudomonadota</taxon>
        <taxon>Betaproteobacteria</taxon>
        <taxon>Burkholderiales</taxon>
        <taxon>Burkholderiaceae</taxon>
        <taxon>Trinickia</taxon>
    </lineage>
</organism>
<dbReference type="Gene3D" id="3.50.50.60">
    <property type="entry name" value="FAD/NAD(P)-binding domain"/>
    <property type="match status" value="2"/>
</dbReference>